<sequence>PSFHFPDVVIDPLAAPEPAPAATVATAMVAQGSSSTPIDPTSLTGHYEFPHLIVPVDKERPDRKIGNRYVAQISSEFSSLFNFDVPSDTAGKTCNLFFHLSKQTNELWDPLKLFSPGGISVLRLQNYATADSTYGSAVVGRCVGNVESLTQGQGHLISSAPCEAGTTVGYRVDALGGLKLEFFQLNNPPLGLFMTVI</sequence>
<dbReference type="InterPro" id="IPR018620">
    <property type="entry name" value="Ubiquitin3-bd_protein_But2_C"/>
</dbReference>
<accession>A0A6A5WPN6</accession>
<dbReference type="EMBL" id="ML977574">
    <property type="protein sequence ID" value="KAF2003008.1"/>
    <property type="molecule type" value="Genomic_DNA"/>
</dbReference>
<name>A0A6A5WPN6_9PLEO</name>
<proteinExistence type="predicted"/>
<reference evidence="2" key="1">
    <citation type="journal article" date="2020" name="Stud. Mycol.">
        <title>101 Dothideomycetes genomes: a test case for predicting lifestyles and emergence of pathogens.</title>
        <authorList>
            <person name="Haridas S."/>
            <person name="Albert R."/>
            <person name="Binder M."/>
            <person name="Bloem J."/>
            <person name="Labutti K."/>
            <person name="Salamov A."/>
            <person name="Andreopoulos B."/>
            <person name="Baker S."/>
            <person name="Barry K."/>
            <person name="Bills G."/>
            <person name="Bluhm B."/>
            <person name="Cannon C."/>
            <person name="Castanera R."/>
            <person name="Culley D."/>
            <person name="Daum C."/>
            <person name="Ezra D."/>
            <person name="Gonzalez J."/>
            <person name="Henrissat B."/>
            <person name="Kuo A."/>
            <person name="Liang C."/>
            <person name="Lipzen A."/>
            <person name="Lutzoni F."/>
            <person name="Magnuson J."/>
            <person name="Mondo S."/>
            <person name="Nolan M."/>
            <person name="Ohm R."/>
            <person name="Pangilinan J."/>
            <person name="Park H.-J."/>
            <person name="Ramirez L."/>
            <person name="Alfaro M."/>
            <person name="Sun H."/>
            <person name="Tritt A."/>
            <person name="Yoshinaga Y."/>
            <person name="Zwiers L.-H."/>
            <person name="Turgeon B."/>
            <person name="Goodwin S."/>
            <person name="Spatafora J."/>
            <person name="Crous P."/>
            <person name="Grigoriev I."/>
        </authorList>
    </citation>
    <scope>NUCLEOTIDE SEQUENCE</scope>
    <source>
        <strain evidence="2">CBS 123094</strain>
    </source>
</reference>
<organism evidence="2 3">
    <name type="scientific">Amniculicola lignicola CBS 123094</name>
    <dbReference type="NCBI Taxonomy" id="1392246"/>
    <lineage>
        <taxon>Eukaryota</taxon>
        <taxon>Fungi</taxon>
        <taxon>Dikarya</taxon>
        <taxon>Ascomycota</taxon>
        <taxon>Pezizomycotina</taxon>
        <taxon>Dothideomycetes</taxon>
        <taxon>Pleosporomycetidae</taxon>
        <taxon>Pleosporales</taxon>
        <taxon>Amniculicolaceae</taxon>
        <taxon>Amniculicola</taxon>
    </lineage>
</organism>
<dbReference type="Proteomes" id="UP000799779">
    <property type="component" value="Unassembled WGS sequence"/>
</dbReference>
<gene>
    <name evidence="2" type="ORF">P154DRAFT_429651</name>
</gene>
<dbReference type="AlphaFoldDB" id="A0A6A5WPN6"/>
<evidence type="ECO:0000313" key="2">
    <source>
        <dbReference type="EMBL" id="KAF2003008.1"/>
    </source>
</evidence>
<dbReference type="Pfam" id="PF09792">
    <property type="entry name" value="But2"/>
    <property type="match status" value="1"/>
</dbReference>
<keyword evidence="3" id="KW-1185">Reference proteome</keyword>
<evidence type="ECO:0000259" key="1">
    <source>
        <dbReference type="Pfam" id="PF09792"/>
    </source>
</evidence>
<dbReference type="PANTHER" id="PTHR39613">
    <property type="entry name" value="ANCHORED CELL WALL PROTEIN, PUTATIVE (AFU_ORTHOLOGUE AFUA_4G08960)-RELATED"/>
    <property type="match status" value="1"/>
</dbReference>
<feature type="non-terminal residue" evidence="2">
    <location>
        <position position="1"/>
    </location>
</feature>
<feature type="domain" description="Ubiquitin 3 binding protein But2 C-terminal" evidence="1">
    <location>
        <begin position="48"/>
        <end position="188"/>
    </location>
</feature>
<evidence type="ECO:0000313" key="3">
    <source>
        <dbReference type="Proteomes" id="UP000799779"/>
    </source>
</evidence>
<dbReference type="PANTHER" id="PTHR39613:SF1">
    <property type="entry name" value="ANCHORED CELL WALL PROTEIN, PUTATIVE (AFU_ORTHOLOGUE AFUA_4G08960)-RELATED"/>
    <property type="match status" value="1"/>
</dbReference>
<protein>
    <recommendedName>
        <fullName evidence="1">Ubiquitin 3 binding protein But2 C-terminal domain-containing protein</fullName>
    </recommendedName>
</protein>
<dbReference type="OrthoDB" id="4657524at2759"/>